<evidence type="ECO:0000313" key="9">
    <source>
        <dbReference type="Proteomes" id="UP000622797"/>
    </source>
</evidence>
<evidence type="ECO:0000256" key="5">
    <source>
        <dbReference type="ARBA" id="ARBA00023002"/>
    </source>
</evidence>
<comment type="cofactor">
    <cofactor evidence="1">
        <name>FAD</name>
        <dbReference type="ChEBI" id="CHEBI:57692"/>
    </cofactor>
</comment>
<keyword evidence="5" id="KW-0560">Oxidoreductase</keyword>
<accession>A0A8H4XG75</accession>
<dbReference type="PROSITE" id="PS51387">
    <property type="entry name" value="FAD_PCMH"/>
    <property type="match status" value="1"/>
</dbReference>
<dbReference type="InterPro" id="IPR006094">
    <property type="entry name" value="Oxid_FAD_bind_N"/>
</dbReference>
<protein>
    <recommendedName>
        <fullName evidence="7">FAD-binding PCMH-type domain-containing protein</fullName>
    </recommendedName>
</protein>
<comment type="caution">
    <text evidence="8">The sequence shown here is derived from an EMBL/GenBank/DDBJ whole genome shotgun (WGS) entry which is preliminary data.</text>
</comment>
<dbReference type="InterPro" id="IPR016169">
    <property type="entry name" value="FAD-bd_PCMH_sub2"/>
</dbReference>
<feature type="chain" id="PRO_5034447238" description="FAD-binding PCMH-type domain-containing protein" evidence="6">
    <location>
        <begin position="18"/>
        <end position="497"/>
    </location>
</feature>
<dbReference type="Proteomes" id="UP000622797">
    <property type="component" value="Unassembled WGS sequence"/>
</dbReference>
<dbReference type="GO" id="GO:0016491">
    <property type="term" value="F:oxidoreductase activity"/>
    <property type="evidence" value="ECO:0007669"/>
    <property type="project" value="UniProtKB-KW"/>
</dbReference>
<feature type="signal peptide" evidence="6">
    <location>
        <begin position="1"/>
        <end position="17"/>
    </location>
</feature>
<dbReference type="GO" id="GO:0071949">
    <property type="term" value="F:FAD binding"/>
    <property type="evidence" value="ECO:0007669"/>
    <property type="project" value="InterPro"/>
</dbReference>
<keyword evidence="6" id="KW-0732">Signal</keyword>
<dbReference type="InterPro" id="IPR036318">
    <property type="entry name" value="FAD-bd_PCMH-like_sf"/>
</dbReference>
<dbReference type="Pfam" id="PF08031">
    <property type="entry name" value="BBE"/>
    <property type="match status" value="1"/>
</dbReference>
<evidence type="ECO:0000313" key="8">
    <source>
        <dbReference type="EMBL" id="KAF4973265.1"/>
    </source>
</evidence>
<gene>
    <name evidence="8" type="ORF">FSARC_420</name>
</gene>
<dbReference type="InterPro" id="IPR016166">
    <property type="entry name" value="FAD-bd_PCMH"/>
</dbReference>
<evidence type="ECO:0000256" key="1">
    <source>
        <dbReference type="ARBA" id="ARBA00001974"/>
    </source>
</evidence>
<proteinExistence type="inferred from homology"/>
<reference evidence="8" key="2">
    <citation type="submission" date="2020-05" db="EMBL/GenBank/DDBJ databases">
        <authorList>
            <person name="Kim H.-S."/>
            <person name="Proctor R.H."/>
            <person name="Brown D.W."/>
        </authorList>
    </citation>
    <scope>NUCLEOTIDE SEQUENCE</scope>
    <source>
        <strain evidence="8">NRRL 20472</strain>
    </source>
</reference>
<dbReference type="AlphaFoldDB" id="A0A8H4XG75"/>
<evidence type="ECO:0000256" key="3">
    <source>
        <dbReference type="ARBA" id="ARBA00022630"/>
    </source>
</evidence>
<comment type="similarity">
    <text evidence="2">Belongs to the oxygen-dependent FAD-linked oxidoreductase family.</text>
</comment>
<reference evidence="8" key="1">
    <citation type="journal article" date="2020" name="BMC Genomics">
        <title>Correction to: Identification and distribution of gene clusters required for synthesis of sphingolipid metabolism inhibitors in diverse species of the filamentous fungus Fusarium.</title>
        <authorList>
            <person name="Kim H.S."/>
            <person name="Lohmar J.M."/>
            <person name="Busman M."/>
            <person name="Brown D.W."/>
            <person name="Naumann T.A."/>
            <person name="Divon H.H."/>
            <person name="Lysoe E."/>
            <person name="Uhlig S."/>
            <person name="Proctor R.H."/>
        </authorList>
    </citation>
    <scope>NUCLEOTIDE SEQUENCE</scope>
    <source>
        <strain evidence="8">NRRL 20472</strain>
    </source>
</reference>
<evidence type="ECO:0000256" key="6">
    <source>
        <dbReference type="SAM" id="SignalP"/>
    </source>
</evidence>
<dbReference type="EMBL" id="JABEXW010000024">
    <property type="protein sequence ID" value="KAF4973265.1"/>
    <property type="molecule type" value="Genomic_DNA"/>
</dbReference>
<sequence length="497" mass="54575">MAFQLPILLLCFHAVLAFASTFALPTNTSTSLNACLAERAVPYVPRNSAQWTQEVRPYNLRVPYSPAAIAIPTTVKHIEDAVKCGSQHKVRVSAKGGGHSYGSFGYGGEDGHLVIVMDAMDQVTLNKDMSCNIQAGARLGHVATELFKLNQRAIPHGTCPGDSVGIAGHALHGGYGFASRTYGLTLDTFIGATIILANGTRRYTADWEMPELNWALRGAGSSFGIVAELDFRTFKAPDTVTHFTIEQDWNESEAVEGLLALQKFAVTAPRELNMHIYMAPSGQTIQGIFYGDRAGLNAALRPLLGDINAQISRTTTGGWIEGLESSANGQALDQRRPYNQHSNFYTTSLMTKALKRSQVESLASALYTNINNPDARHSWYLLIDLFGGPNSAVAENTSINSAFPHRDKLLLYQFSDHGNYAQHANNGFSLLKGFRESVTASMADGEWGMYANYLDTQLSNEEATKLYYGENLDRLRRLKAEYDPDDMFWNPQGIRPA</sequence>
<name>A0A8H4XG75_9HYPO</name>
<keyword evidence="4" id="KW-0274">FAD</keyword>
<evidence type="ECO:0000259" key="7">
    <source>
        <dbReference type="PROSITE" id="PS51387"/>
    </source>
</evidence>
<keyword evidence="3" id="KW-0285">Flavoprotein</keyword>
<dbReference type="Pfam" id="PF01565">
    <property type="entry name" value="FAD_binding_4"/>
    <property type="match status" value="1"/>
</dbReference>
<dbReference type="Gene3D" id="3.30.465.10">
    <property type="match status" value="1"/>
</dbReference>
<dbReference type="PANTHER" id="PTHR42973:SF39">
    <property type="entry name" value="FAD-BINDING PCMH-TYPE DOMAIN-CONTAINING PROTEIN"/>
    <property type="match status" value="1"/>
</dbReference>
<feature type="domain" description="FAD-binding PCMH-type" evidence="7">
    <location>
        <begin position="62"/>
        <end position="236"/>
    </location>
</feature>
<dbReference type="SUPFAM" id="SSF56176">
    <property type="entry name" value="FAD-binding/transporter-associated domain-like"/>
    <property type="match status" value="1"/>
</dbReference>
<organism evidence="8 9">
    <name type="scientific">Fusarium sarcochroum</name>
    <dbReference type="NCBI Taxonomy" id="1208366"/>
    <lineage>
        <taxon>Eukaryota</taxon>
        <taxon>Fungi</taxon>
        <taxon>Dikarya</taxon>
        <taxon>Ascomycota</taxon>
        <taxon>Pezizomycotina</taxon>
        <taxon>Sordariomycetes</taxon>
        <taxon>Hypocreomycetidae</taxon>
        <taxon>Hypocreales</taxon>
        <taxon>Nectriaceae</taxon>
        <taxon>Fusarium</taxon>
        <taxon>Fusarium lateritium species complex</taxon>
    </lineage>
</organism>
<dbReference type="PANTHER" id="PTHR42973">
    <property type="entry name" value="BINDING OXIDOREDUCTASE, PUTATIVE (AFU_ORTHOLOGUE AFUA_1G17690)-RELATED"/>
    <property type="match status" value="1"/>
</dbReference>
<evidence type="ECO:0000256" key="4">
    <source>
        <dbReference type="ARBA" id="ARBA00022827"/>
    </source>
</evidence>
<keyword evidence="9" id="KW-1185">Reference proteome</keyword>
<dbReference type="InterPro" id="IPR012951">
    <property type="entry name" value="BBE"/>
</dbReference>
<dbReference type="Gene3D" id="3.40.462.20">
    <property type="match status" value="1"/>
</dbReference>
<evidence type="ECO:0000256" key="2">
    <source>
        <dbReference type="ARBA" id="ARBA00005466"/>
    </source>
</evidence>
<dbReference type="OrthoDB" id="415825at2759"/>
<dbReference type="InterPro" id="IPR050416">
    <property type="entry name" value="FAD-linked_Oxidoreductase"/>
</dbReference>